<sequence>MSSDFRGPSGDDTLPGPPQQPHQSHLASPTDLPSEGNIDRPSTSDREKPADANAHSSDDKSVERDGPDTTASPATAFVPDAFDPSPADAALLKQVNDVLTSGIGIVTLLNRLKQSIASAKEFANFLKKRAILEDDYAQSLKKLCRTTQENMRRADHRQGSFAQSYDEMMYIHDRMAENGIQFAASLHQMHEDLVELANSSERGRKTWKSNGLAAEQKVIDLEQTMRKSKAKYDSLAEEYDRARTGEGKQGGKVLGAFKAHKSAAQQEEDLLRKVQNADQTYNSHVQTLQTEKSQLETAHRPVAVKTLQGLVSETDAATTLQMQKFAAFNEKLLLGNGLIIYPFKNQPGDATPQPRSLRQAVSSINNERDLNEFVSAQLSRVQPAAEVKYEKNPLLKTHQSPVTVNGNSNQHWQL</sequence>
<comment type="caution">
    <text evidence="1">The sequence shown here is derived from an EMBL/GenBank/DDBJ whole genome shotgun (WGS) entry which is preliminary data.</text>
</comment>
<evidence type="ECO:0000313" key="2">
    <source>
        <dbReference type="Proteomes" id="UP001143910"/>
    </source>
</evidence>
<dbReference type="EMBL" id="JANJQO010001782">
    <property type="protein sequence ID" value="KAJ2969278.1"/>
    <property type="molecule type" value="Genomic_DNA"/>
</dbReference>
<dbReference type="Proteomes" id="UP001143910">
    <property type="component" value="Unassembled WGS sequence"/>
</dbReference>
<accession>A0ACC1MRY3</accession>
<keyword evidence="2" id="KW-1185">Reference proteome</keyword>
<organism evidence="1 2">
    <name type="scientific">Zarea fungicola</name>
    <dbReference type="NCBI Taxonomy" id="93591"/>
    <lineage>
        <taxon>Eukaryota</taxon>
        <taxon>Fungi</taxon>
        <taxon>Dikarya</taxon>
        <taxon>Ascomycota</taxon>
        <taxon>Pezizomycotina</taxon>
        <taxon>Sordariomycetes</taxon>
        <taxon>Hypocreomycetidae</taxon>
        <taxon>Hypocreales</taxon>
        <taxon>Cordycipitaceae</taxon>
        <taxon>Zarea</taxon>
    </lineage>
</organism>
<protein>
    <submittedName>
        <fullName evidence="1">Uncharacterized protein</fullName>
    </submittedName>
</protein>
<proteinExistence type="predicted"/>
<gene>
    <name evidence="1" type="ORF">NQ176_g8749</name>
</gene>
<name>A0ACC1MRY3_9HYPO</name>
<reference evidence="1" key="1">
    <citation type="submission" date="2022-08" db="EMBL/GenBank/DDBJ databases">
        <title>Genome Sequence of Lecanicillium fungicola.</title>
        <authorList>
            <person name="Buettner E."/>
        </authorList>
    </citation>
    <scope>NUCLEOTIDE SEQUENCE</scope>
    <source>
        <strain evidence="1">Babe33</strain>
    </source>
</reference>
<evidence type="ECO:0000313" key="1">
    <source>
        <dbReference type="EMBL" id="KAJ2969278.1"/>
    </source>
</evidence>